<dbReference type="EMBL" id="FMVT01000002">
    <property type="protein sequence ID" value="SCY12248.1"/>
    <property type="molecule type" value="Genomic_DNA"/>
</dbReference>
<feature type="transmembrane region" description="Helical" evidence="1">
    <location>
        <begin position="170"/>
        <end position="191"/>
    </location>
</feature>
<keyword evidence="1" id="KW-0472">Membrane</keyword>
<dbReference type="STRING" id="336292.SAMN05660710_00749"/>
<reference evidence="2 3" key="1">
    <citation type="submission" date="2016-10" db="EMBL/GenBank/DDBJ databases">
        <authorList>
            <person name="de Groot N.N."/>
        </authorList>
    </citation>
    <scope>NUCLEOTIDE SEQUENCE [LARGE SCALE GENOMIC DNA]</scope>
    <source>
        <strain evidence="2 3">CGMCC 1.8925</strain>
    </source>
</reference>
<feature type="transmembrane region" description="Helical" evidence="1">
    <location>
        <begin position="284"/>
        <end position="303"/>
    </location>
</feature>
<feature type="transmembrane region" description="Helical" evidence="1">
    <location>
        <begin position="407"/>
        <end position="425"/>
    </location>
</feature>
<proteinExistence type="predicted"/>
<feature type="transmembrane region" description="Helical" evidence="1">
    <location>
        <begin position="243"/>
        <end position="264"/>
    </location>
</feature>
<dbReference type="Proteomes" id="UP000199502">
    <property type="component" value="Unassembled WGS sequence"/>
</dbReference>
<feature type="transmembrane region" description="Helical" evidence="1">
    <location>
        <begin position="338"/>
        <end position="364"/>
    </location>
</feature>
<feature type="transmembrane region" description="Helical" evidence="1">
    <location>
        <begin position="197"/>
        <end position="214"/>
    </location>
</feature>
<feature type="transmembrane region" description="Helical" evidence="1">
    <location>
        <begin position="75"/>
        <end position="93"/>
    </location>
</feature>
<feature type="transmembrane region" description="Helical" evidence="1">
    <location>
        <begin position="113"/>
        <end position="136"/>
    </location>
</feature>
<keyword evidence="3" id="KW-1185">Reference proteome</keyword>
<dbReference type="OrthoDB" id="37830at2"/>
<evidence type="ECO:0000256" key="1">
    <source>
        <dbReference type="SAM" id="Phobius"/>
    </source>
</evidence>
<dbReference type="InterPro" id="IPR031617">
    <property type="entry name" value="PelG"/>
</dbReference>
<feature type="transmembrane region" description="Helical" evidence="1">
    <location>
        <begin position="376"/>
        <end position="400"/>
    </location>
</feature>
<evidence type="ECO:0000313" key="3">
    <source>
        <dbReference type="Proteomes" id="UP000199502"/>
    </source>
</evidence>
<feature type="transmembrane region" description="Helical" evidence="1">
    <location>
        <begin position="142"/>
        <end position="163"/>
    </location>
</feature>
<dbReference type="Pfam" id="PF16933">
    <property type="entry name" value="PelG"/>
    <property type="match status" value="1"/>
</dbReference>
<keyword evidence="1" id="KW-0812">Transmembrane</keyword>
<protein>
    <submittedName>
        <fullName evidence="2">Uncharacterized membrane protein</fullName>
    </submittedName>
</protein>
<name>A0A1G5DCR1_9RHOB</name>
<feature type="transmembrane region" description="Helical" evidence="1">
    <location>
        <begin position="34"/>
        <end position="55"/>
    </location>
</feature>
<keyword evidence="1" id="KW-1133">Transmembrane helix</keyword>
<accession>A0A1G5DCR1</accession>
<gene>
    <name evidence="2" type="ORF">SAMN05660710_00749</name>
</gene>
<dbReference type="RefSeq" id="WP_090740406.1">
    <property type="nucleotide sequence ID" value="NZ_FMVT01000002.1"/>
</dbReference>
<dbReference type="AlphaFoldDB" id="A0A1G5DCR1"/>
<organism evidence="2 3">
    <name type="scientific">Paracoccus tibetensis</name>
    <dbReference type="NCBI Taxonomy" id="336292"/>
    <lineage>
        <taxon>Bacteria</taxon>
        <taxon>Pseudomonadati</taxon>
        <taxon>Pseudomonadota</taxon>
        <taxon>Alphaproteobacteria</taxon>
        <taxon>Rhodobacterales</taxon>
        <taxon>Paracoccaceae</taxon>
        <taxon>Paracoccus</taxon>
    </lineage>
</organism>
<sequence>MITPRASRRHRLEAGLAELEWIASDPLLGAASRVGAAVIVAAGPWLVSVIALALISVTMTPVMGFAAVEDLRLTVVYAFCIAPLAAGPVGAIAARRISARIDTGDTAPVPELFLAAALVSGLAAQLLALAVSLALGIGPASIVVGFVCLTTAAALLWTCFAVLAAMGSYAFLIAAFTGGMVLSVVCVMVVDVPTTEILIWSFSAGISLCAALSMRHIQKRFSSDYASFTATFRELLALLRRHAVLCAGVLCAICGIWVDKWVFWLGASGVRSSAGFLHFSGYDSVMFLAHLSAIPTYAGLLMFHRTDLVAAIERFRASLDARATHGLLRQRVDRLEEVAWSGIVTIALVQASVTIGLVMMSPVLVDRVDLSFDQLLVLRVGLIAVFFHSVLFLFCTLLLVANRVRHFALVQGCFLVLNLILSVILDATIGMSAYAMLASAILSAAICFPFAYMSLRAYDYHLFVGENESLYVQR</sequence>
<feature type="transmembrane region" description="Helical" evidence="1">
    <location>
        <begin position="431"/>
        <end position="452"/>
    </location>
</feature>
<evidence type="ECO:0000313" key="2">
    <source>
        <dbReference type="EMBL" id="SCY12248.1"/>
    </source>
</evidence>